<keyword evidence="4" id="KW-0472">Membrane</keyword>
<dbReference type="PANTHER" id="PTHR14969:SF13">
    <property type="entry name" value="AT30094P"/>
    <property type="match status" value="1"/>
</dbReference>
<evidence type="ECO:0000256" key="3">
    <source>
        <dbReference type="ARBA" id="ARBA00047594"/>
    </source>
</evidence>
<evidence type="ECO:0000256" key="1">
    <source>
        <dbReference type="ARBA" id="ARBA00012374"/>
    </source>
</evidence>
<protein>
    <recommendedName>
        <fullName evidence="1">undecaprenyl-diphosphate phosphatase</fullName>
        <ecNumber evidence="1">3.6.1.27</ecNumber>
    </recommendedName>
    <alternativeName>
        <fullName evidence="2">Undecaprenyl pyrophosphate phosphatase</fullName>
    </alternativeName>
</protein>
<keyword evidence="7" id="KW-1185">Reference proteome</keyword>
<comment type="catalytic activity">
    <reaction evidence="3">
        <text>di-trans,octa-cis-undecaprenyl diphosphate + H2O = di-trans,octa-cis-undecaprenyl phosphate + phosphate + H(+)</text>
        <dbReference type="Rhea" id="RHEA:28094"/>
        <dbReference type="ChEBI" id="CHEBI:15377"/>
        <dbReference type="ChEBI" id="CHEBI:15378"/>
        <dbReference type="ChEBI" id="CHEBI:43474"/>
        <dbReference type="ChEBI" id="CHEBI:58405"/>
        <dbReference type="ChEBI" id="CHEBI:60392"/>
        <dbReference type="EC" id="3.6.1.27"/>
    </reaction>
</comment>
<dbReference type="OrthoDB" id="9780918at2"/>
<dbReference type="SMART" id="SM00014">
    <property type="entry name" value="acidPPc"/>
    <property type="match status" value="1"/>
</dbReference>
<dbReference type="CDD" id="cd03392">
    <property type="entry name" value="PAP2_like_2"/>
    <property type="match status" value="1"/>
</dbReference>
<dbReference type="Gene3D" id="1.20.144.10">
    <property type="entry name" value="Phosphatidic acid phosphatase type 2/haloperoxidase"/>
    <property type="match status" value="2"/>
</dbReference>
<feature type="domain" description="Phosphatidic acid phosphatase type 2/haloperoxidase" evidence="5">
    <location>
        <begin position="82"/>
        <end position="190"/>
    </location>
</feature>
<evidence type="ECO:0000313" key="6">
    <source>
        <dbReference type="EMBL" id="QOW45355.1"/>
    </source>
</evidence>
<evidence type="ECO:0000256" key="4">
    <source>
        <dbReference type="SAM" id="Phobius"/>
    </source>
</evidence>
<keyword evidence="4" id="KW-0812">Transmembrane</keyword>
<evidence type="ECO:0000256" key="2">
    <source>
        <dbReference type="ARBA" id="ARBA00032707"/>
    </source>
</evidence>
<proteinExistence type="predicted"/>
<dbReference type="Pfam" id="PF01569">
    <property type="entry name" value="PAP2"/>
    <property type="match status" value="1"/>
</dbReference>
<dbReference type="AlphaFoldDB" id="A0A4Q4H2F7"/>
<gene>
    <name evidence="6" type="ORF">G0028_05310</name>
</gene>
<organism evidence="6 7">
    <name type="scientific">Acinetobacter piscicola</name>
    <dbReference type="NCBI Taxonomy" id="2006115"/>
    <lineage>
        <taxon>Bacteria</taxon>
        <taxon>Pseudomonadati</taxon>
        <taxon>Pseudomonadota</taxon>
        <taxon>Gammaproteobacteria</taxon>
        <taxon>Moraxellales</taxon>
        <taxon>Moraxellaceae</taxon>
        <taxon>Acinetobacter</taxon>
    </lineage>
</organism>
<feature type="transmembrane region" description="Helical" evidence="4">
    <location>
        <begin position="47"/>
        <end position="71"/>
    </location>
</feature>
<evidence type="ECO:0000259" key="5">
    <source>
        <dbReference type="SMART" id="SM00014"/>
    </source>
</evidence>
<name>A0A4Q4H2F7_9GAMM</name>
<dbReference type="InterPro" id="IPR036938">
    <property type="entry name" value="PAP2/HPO_sf"/>
</dbReference>
<dbReference type="Proteomes" id="UP000593966">
    <property type="component" value="Chromosome"/>
</dbReference>
<keyword evidence="4" id="KW-1133">Transmembrane helix</keyword>
<reference evidence="6 7" key="1">
    <citation type="submission" date="2020-02" db="EMBL/GenBank/DDBJ databases">
        <title>Tigecycline-resistant Acinetobacter species from pigs and migratory birds.</title>
        <authorList>
            <person name="Chen C."/>
            <person name="Sun J."/>
            <person name="Liao X.-P."/>
            <person name="Liu Y.-H."/>
        </authorList>
    </citation>
    <scope>NUCLEOTIDE SEQUENCE [LARGE SCALE GENOMIC DNA]</scope>
    <source>
        <strain evidence="6 7">YH12207_T</strain>
    </source>
</reference>
<dbReference type="GO" id="GO:0050380">
    <property type="term" value="F:undecaprenyl-diphosphatase activity"/>
    <property type="evidence" value="ECO:0007669"/>
    <property type="project" value="UniProtKB-EC"/>
</dbReference>
<dbReference type="EC" id="3.6.1.27" evidence="1"/>
<accession>A0A4Q4H2F7</accession>
<sequence length="213" mass="24138">MPYILLFVLGCIGYSISYIGLNISYIQQLDQSILHWISLHRTDFFDHVSITLSYIGGLPVMLLLCGICCLQQAYLKKYANVILISVSLLGASGIGWILKACIHRPRPEAVYQMVQTYGASFPSAHSIYAAVIACLIIFIFFRHTQAKLLMSFAYLWCLSMGISRVYVGAHFLTDVLAGWSIGLLWVSLIWYLFSKYMLNTNKLFLDKNLNEVE</sequence>
<dbReference type="RefSeq" id="WP_130072955.1">
    <property type="nucleotide sequence ID" value="NZ_CP048659.1"/>
</dbReference>
<feature type="transmembrane region" description="Helical" evidence="4">
    <location>
        <begin position="118"/>
        <end position="141"/>
    </location>
</feature>
<evidence type="ECO:0000313" key="7">
    <source>
        <dbReference type="Proteomes" id="UP000593966"/>
    </source>
</evidence>
<dbReference type="EMBL" id="CP048659">
    <property type="protein sequence ID" value="QOW45355.1"/>
    <property type="molecule type" value="Genomic_DNA"/>
</dbReference>
<feature type="transmembrane region" description="Helical" evidence="4">
    <location>
        <begin position="5"/>
        <end position="27"/>
    </location>
</feature>
<feature type="transmembrane region" description="Helical" evidence="4">
    <location>
        <begin position="175"/>
        <end position="193"/>
    </location>
</feature>
<dbReference type="InterPro" id="IPR000326">
    <property type="entry name" value="PAP2/HPO"/>
</dbReference>
<feature type="transmembrane region" description="Helical" evidence="4">
    <location>
        <begin position="78"/>
        <end position="98"/>
    </location>
</feature>
<feature type="transmembrane region" description="Helical" evidence="4">
    <location>
        <begin position="148"/>
        <end position="169"/>
    </location>
</feature>
<dbReference type="SUPFAM" id="SSF48317">
    <property type="entry name" value="Acid phosphatase/Vanadium-dependent haloperoxidase"/>
    <property type="match status" value="1"/>
</dbReference>
<dbReference type="PANTHER" id="PTHR14969">
    <property type="entry name" value="SPHINGOSINE-1-PHOSPHATE PHOSPHOHYDROLASE"/>
    <property type="match status" value="1"/>
</dbReference>